<feature type="domain" description="HTH myb-type" evidence="2">
    <location>
        <begin position="1"/>
        <end position="50"/>
    </location>
</feature>
<keyword evidence="4" id="KW-1185">Reference proteome</keyword>
<evidence type="ECO:0000259" key="2">
    <source>
        <dbReference type="PROSITE" id="PS51294"/>
    </source>
</evidence>
<name>A0A9N9HW39_9GLOM</name>
<dbReference type="PROSITE" id="PS50090">
    <property type="entry name" value="MYB_LIKE"/>
    <property type="match status" value="1"/>
</dbReference>
<accession>A0A9N9HW39</accession>
<dbReference type="InterPro" id="IPR001005">
    <property type="entry name" value="SANT/Myb"/>
</dbReference>
<dbReference type="AlphaFoldDB" id="A0A9N9HW39"/>
<feature type="domain" description="Myb-like" evidence="1">
    <location>
        <begin position="1"/>
        <end position="48"/>
    </location>
</feature>
<dbReference type="EMBL" id="CAJVPZ010021823">
    <property type="protein sequence ID" value="CAG8708710.1"/>
    <property type="molecule type" value="Genomic_DNA"/>
</dbReference>
<organism evidence="3 4">
    <name type="scientific">Racocetra fulgida</name>
    <dbReference type="NCBI Taxonomy" id="60492"/>
    <lineage>
        <taxon>Eukaryota</taxon>
        <taxon>Fungi</taxon>
        <taxon>Fungi incertae sedis</taxon>
        <taxon>Mucoromycota</taxon>
        <taxon>Glomeromycotina</taxon>
        <taxon>Glomeromycetes</taxon>
        <taxon>Diversisporales</taxon>
        <taxon>Gigasporaceae</taxon>
        <taxon>Racocetra</taxon>
    </lineage>
</organism>
<dbReference type="Gene3D" id="1.10.10.60">
    <property type="entry name" value="Homeodomain-like"/>
    <property type="match status" value="1"/>
</dbReference>
<evidence type="ECO:0000313" key="4">
    <source>
        <dbReference type="Proteomes" id="UP000789396"/>
    </source>
</evidence>
<dbReference type="Pfam" id="PF00249">
    <property type="entry name" value="Myb_DNA-binding"/>
    <property type="match status" value="1"/>
</dbReference>
<dbReference type="SUPFAM" id="SSF46689">
    <property type="entry name" value="Homeodomain-like"/>
    <property type="match status" value="1"/>
</dbReference>
<dbReference type="InterPro" id="IPR017930">
    <property type="entry name" value="Myb_dom"/>
</dbReference>
<dbReference type="Proteomes" id="UP000789396">
    <property type="component" value="Unassembled WGS sequence"/>
</dbReference>
<feature type="non-terminal residue" evidence="3">
    <location>
        <position position="1"/>
    </location>
</feature>
<dbReference type="PROSITE" id="PS51294">
    <property type="entry name" value="HTH_MYB"/>
    <property type="match status" value="1"/>
</dbReference>
<proteinExistence type="predicted"/>
<feature type="non-terminal residue" evidence="3">
    <location>
        <position position="50"/>
    </location>
</feature>
<dbReference type="InterPro" id="IPR009057">
    <property type="entry name" value="Homeodomain-like_sf"/>
</dbReference>
<gene>
    <name evidence="3" type="ORF">RFULGI_LOCUS10720</name>
</gene>
<dbReference type="OrthoDB" id="2143914at2759"/>
<reference evidence="3" key="1">
    <citation type="submission" date="2021-06" db="EMBL/GenBank/DDBJ databases">
        <authorList>
            <person name="Kallberg Y."/>
            <person name="Tangrot J."/>
            <person name="Rosling A."/>
        </authorList>
    </citation>
    <scope>NUCLEOTIDE SEQUENCE</scope>
    <source>
        <strain evidence="3">IN212</strain>
    </source>
</reference>
<protein>
    <submittedName>
        <fullName evidence="3">1488_t:CDS:1</fullName>
    </submittedName>
</protein>
<evidence type="ECO:0000259" key="1">
    <source>
        <dbReference type="PROSITE" id="PS50090"/>
    </source>
</evidence>
<sequence>ANQIPFTSHEEKIIVESHSKGEKWSKIALKLGNGRTSNDIKNAFNQRLSK</sequence>
<comment type="caution">
    <text evidence="3">The sequence shown here is derived from an EMBL/GenBank/DDBJ whole genome shotgun (WGS) entry which is preliminary data.</text>
</comment>
<evidence type="ECO:0000313" key="3">
    <source>
        <dbReference type="EMBL" id="CAG8708710.1"/>
    </source>
</evidence>